<name>A0A0K1PBB9_9BACT</name>
<evidence type="ECO:0000313" key="2">
    <source>
        <dbReference type="Proteomes" id="UP000055590"/>
    </source>
</evidence>
<sequence>MRQAIRGETWKHFPMLTDAVGAAVASNDDTQAAHWRAS</sequence>
<accession>A0A0K1PBB9</accession>
<dbReference type="Proteomes" id="UP000055590">
    <property type="component" value="Chromosome"/>
</dbReference>
<dbReference type="AlphaFoldDB" id="A0A0K1PBB9"/>
<dbReference type="KEGG" id="vin:AKJ08_1220"/>
<organism evidence="1 2">
    <name type="scientific">Vulgatibacter incomptus</name>
    <dbReference type="NCBI Taxonomy" id="1391653"/>
    <lineage>
        <taxon>Bacteria</taxon>
        <taxon>Pseudomonadati</taxon>
        <taxon>Myxococcota</taxon>
        <taxon>Myxococcia</taxon>
        <taxon>Myxococcales</taxon>
        <taxon>Cystobacterineae</taxon>
        <taxon>Vulgatibacteraceae</taxon>
        <taxon>Vulgatibacter</taxon>
    </lineage>
</organism>
<proteinExistence type="predicted"/>
<keyword evidence="2" id="KW-1185">Reference proteome</keyword>
<dbReference type="EMBL" id="CP012332">
    <property type="protein sequence ID" value="AKU90833.1"/>
    <property type="molecule type" value="Genomic_DNA"/>
</dbReference>
<reference evidence="1 2" key="1">
    <citation type="submission" date="2015-08" db="EMBL/GenBank/DDBJ databases">
        <authorList>
            <person name="Babu N.S."/>
            <person name="Beckwith C.J."/>
            <person name="Beseler K.G."/>
            <person name="Brison A."/>
            <person name="Carone J.V."/>
            <person name="Caskin T.P."/>
            <person name="Diamond M."/>
            <person name="Durham M.E."/>
            <person name="Foxe J.M."/>
            <person name="Go M."/>
            <person name="Henderson B.A."/>
            <person name="Jones I.B."/>
            <person name="McGettigan J.A."/>
            <person name="Micheletti S.J."/>
            <person name="Nasrallah M.E."/>
            <person name="Ortiz D."/>
            <person name="Piller C.R."/>
            <person name="Privatt S.R."/>
            <person name="Schneider S.L."/>
            <person name="Sharp S."/>
            <person name="Smith T.C."/>
            <person name="Stanton J.D."/>
            <person name="Ullery H.E."/>
            <person name="Wilson R.J."/>
            <person name="Serrano M.G."/>
            <person name="Buck G."/>
            <person name="Lee V."/>
            <person name="Wang Y."/>
            <person name="Carvalho R."/>
            <person name="Voegtly L."/>
            <person name="Shi R."/>
            <person name="Duckworth R."/>
            <person name="Johnson A."/>
            <person name="Loviza R."/>
            <person name="Walstead R."/>
            <person name="Shah Z."/>
            <person name="Kiflezghi M."/>
            <person name="Wade K."/>
            <person name="Ball S.L."/>
            <person name="Bradley K.W."/>
            <person name="Asai D.J."/>
            <person name="Bowman C.A."/>
            <person name="Russell D.A."/>
            <person name="Pope W.H."/>
            <person name="Jacobs-Sera D."/>
            <person name="Hendrix R.W."/>
            <person name="Hatfull G.F."/>
        </authorList>
    </citation>
    <scope>NUCLEOTIDE SEQUENCE [LARGE SCALE GENOMIC DNA]</scope>
    <source>
        <strain evidence="1 2">DSM 27710</strain>
    </source>
</reference>
<protein>
    <submittedName>
        <fullName evidence="1">Uncharacterized protein</fullName>
    </submittedName>
</protein>
<evidence type="ECO:0000313" key="1">
    <source>
        <dbReference type="EMBL" id="AKU90833.1"/>
    </source>
</evidence>
<gene>
    <name evidence="1" type="ORF">AKJ08_1220</name>
</gene>
<dbReference type="STRING" id="1391653.AKJ08_1220"/>